<dbReference type="GO" id="GO:0006308">
    <property type="term" value="P:DNA catabolic process"/>
    <property type="evidence" value="ECO:0007669"/>
    <property type="project" value="InterPro"/>
</dbReference>
<dbReference type="AlphaFoldDB" id="A0A3S4LKT3"/>
<protein>
    <submittedName>
        <fullName evidence="2">Exodeoxyribonuclease 7 large subunit</fullName>
        <ecNumber evidence="2">3.1.11.6</ecNumber>
    </submittedName>
</protein>
<accession>A0A3S4LKT3</accession>
<dbReference type="PANTHER" id="PTHR30008:SF0">
    <property type="entry name" value="EXODEOXYRIBONUCLEASE 7 LARGE SUBUNIT"/>
    <property type="match status" value="1"/>
</dbReference>
<dbReference type="PANTHER" id="PTHR30008">
    <property type="entry name" value="EXODEOXYRIBONUCLEASE 7 LARGE SUBUNIT"/>
    <property type="match status" value="1"/>
</dbReference>
<dbReference type="GO" id="GO:0008855">
    <property type="term" value="F:exodeoxyribonuclease VII activity"/>
    <property type="evidence" value="ECO:0007669"/>
    <property type="project" value="UniProtKB-EC"/>
</dbReference>
<dbReference type="EMBL" id="LR134182">
    <property type="protein sequence ID" value="VEB44711.1"/>
    <property type="molecule type" value="Genomic_DNA"/>
</dbReference>
<feature type="domain" description="OB-fold nucleic acid binding" evidence="1">
    <location>
        <begin position="2"/>
        <end position="65"/>
    </location>
</feature>
<sequence>MISVSSLNRMARDLLEAGIPPVWIGGEISNLTLAASGHAYFSLKDGGAQIRCVMFRHKLSLLPFRRRKACRWSCAAR</sequence>
<dbReference type="InterPro" id="IPR025824">
    <property type="entry name" value="OB-fold_nuc-bd_dom"/>
</dbReference>
<dbReference type="Proteomes" id="UP000275777">
    <property type="component" value="Chromosome"/>
</dbReference>
<reference evidence="2 3" key="1">
    <citation type="submission" date="2018-12" db="EMBL/GenBank/DDBJ databases">
        <authorList>
            <consortium name="Pathogen Informatics"/>
        </authorList>
    </citation>
    <scope>NUCLEOTIDE SEQUENCE [LARGE SCALE GENOMIC DNA]</scope>
    <source>
        <strain evidence="2 3">NCTC9695</strain>
    </source>
</reference>
<evidence type="ECO:0000313" key="3">
    <source>
        <dbReference type="Proteomes" id="UP000275777"/>
    </source>
</evidence>
<organism evidence="2 3">
    <name type="scientific">Chromobacterium violaceum</name>
    <dbReference type="NCBI Taxonomy" id="536"/>
    <lineage>
        <taxon>Bacteria</taxon>
        <taxon>Pseudomonadati</taxon>
        <taxon>Pseudomonadota</taxon>
        <taxon>Betaproteobacteria</taxon>
        <taxon>Neisseriales</taxon>
        <taxon>Chromobacteriaceae</taxon>
        <taxon>Chromobacterium</taxon>
    </lineage>
</organism>
<gene>
    <name evidence="2" type="primary">xseA_1</name>
    <name evidence="2" type="ORF">NCTC9695_05215</name>
</gene>
<dbReference type="Pfam" id="PF13742">
    <property type="entry name" value="tRNA_anti_2"/>
    <property type="match status" value="1"/>
</dbReference>
<name>A0A3S4LKT3_CHRVL</name>
<dbReference type="InterPro" id="IPR003753">
    <property type="entry name" value="Exonuc_VII_L"/>
</dbReference>
<dbReference type="CDD" id="cd04489">
    <property type="entry name" value="ExoVII_LU_OBF"/>
    <property type="match status" value="1"/>
</dbReference>
<evidence type="ECO:0000313" key="2">
    <source>
        <dbReference type="EMBL" id="VEB44711.1"/>
    </source>
</evidence>
<dbReference type="EC" id="3.1.11.6" evidence="2"/>
<dbReference type="GO" id="GO:0009318">
    <property type="term" value="C:exodeoxyribonuclease VII complex"/>
    <property type="evidence" value="ECO:0007669"/>
    <property type="project" value="InterPro"/>
</dbReference>
<proteinExistence type="predicted"/>
<evidence type="ECO:0000259" key="1">
    <source>
        <dbReference type="Pfam" id="PF13742"/>
    </source>
</evidence>
<keyword evidence="2" id="KW-0378">Hydrolase</keyword>
<dbReference type="GO" id="GO:0003676">
    <property type="term" value="F:nucleic acid binding"/>
    <property type="evidence" value="ECO:0007669"/>
    <property type="project" value="InterPro"/>
</dbReference>